<feature type="domain" description="RecF/RecN/SMC N-terminal" evidence="11">
    <location>
        <begin position="5"/>
        <end position="505"/>
    </location>
</feature>
<accession>A0A561XRH0</accession>
<dbReference type="NCBIfam" id="NF008121">
    <property type="entry name" value="PRK10869.1"/>
    <property type="match status" value="1"/>
</dbReference>
<evidence type="ECO:0000256" key="8">
    <source>
        <dbReference type="ARBA" id="ARBA00033408"/>
    </source>
</evidence>
<feature type="region of interest" description="Disordered" evidence="10">
    <location>
        <begin position="551"/>
        <end position="571"/>
    </location>
</feature>
<evidence type="ECO:0000313" key="13">
    <source>
        <dbReference type="Proteomes" id="UP000321485"/>
    </source>
</evidence>
<evidence type="ECO:0000256" key="3">
    <source>
        <dbReference type="ARBA" id="ARBA00021315"/>
    </source>
</evidence>
<evidence type="ECO:0000256" key="7">
    <source>
        <dbReference type="ARBA" id="ARBA00023204"/>
    </source>
</evidence>
<keyword evidence="7 9" id="KW-0234">DNA repair</keyword>
<evidence type="ECO:0000256" key="4">
    <source>
        <dbReference type="ARBA" id="ARBA00022741"/>
    </source>
</evidence>
<keyword evidence="5 9" id="KW-0227">DNA damage</keyword>
<dbReference type="GO" id="GO:0043590">
    <property type="term" value="C:bacterial nucleoid"/>
    <property type="evidence" value="ECO:0007669"/>
    <property type="project" value="TreeGrafter"/>
</dbReference>
<keyword evidence="6" id="KW-0067">ATP-binding</keyword>
<dbReference type="CDD" id="cd03241">
    <property type="entry name" value="ABC_RecN"/>
    <property type="match status" value="2"/>
</dbReference>
<dbReference type="InterPro" id="IPR003395">
    <property type="entry name" value="RecF/RecN/SMC_N"/>
</dbReference>
<dbReference type="Pfam" id="PF02463">
    <property type="entry name" value="SMC_N"/>
    <property type="match status" value="1"/>
</dbReference>
<dbReference type="PANTHER" id="PTHR11059:SF0">
    <property type="entry name" value="DNA REPAIR PROTEIN RECN"/>
    <property type="match status" value="1"/>
</dbReference>
<evidence type="ECO:0000256" key="9">
    <source>
        <dbReference type="PIRNR" id="PIRNR003128"/>
    </source>
</evidence>
<organism evidence="12 13">
    <name type="scientific">Acidovorax delafieldii</name>
    <name type="common">Pseudomonas delafieldii</name>
    <dbReference type="NCBI Taxonomy" id="47920"/>
    <lineage>
        <taxon>Bacteria</taxon>
        <taxon>Pseudomonadati</taxon>
        <taxon>Pseudomonadota</taxon>
        <taxon>Betaproteobacteria</taxon>
        <taxon>Burkholderiales</taxon>
        <taxon>Comamonadaceae</taxon>
        <taxon>Acidovorax</taxon>
    </lineage>
</organism>
<dbReference type="GO" id="GO:0005524">
    <property type="term" value="F:ATP binding"/>
    <property type="evidence" value="ECO:0007669"/>
    <property type="project" value="UniProtKB-KW"/>
</dbReference>
<dbReference type="AlphaFoldDB" id="A0A561XRH0"/>
<dbReference type="Proteomes" id="UP000321485">
    <property type="component" value="Unassembled WGS sequence"/>
</dbReference>
<dbReference type="SUPFAM" id="SSF52540">
    <property type="entry name" value="P-loop containing nucleoside triphosphate hydrolases"/>
    <property type="match status" value="1"/>
</dbReference>
<evidence type="ECO:0000256" key="2">
    <source>
        <dbReference type="ARBA" id="ARBA00009441"/>
    </source>
</evidence>
<sequence>MTMALRRITLRDFVIVQTLELDLRSGFTVLTGETGAGKSILIDALQLALGARADAGVVREGCSKTDICAEFDCPAHARPWLEEAGFETDDWLLLRRTVDTQGKSRGWINGTPATASQLRALGEMLLDIHGQHAWQSLTRPGSVRGLLDAFAGVNTRDTASRWTQWRADLKALQQARAAQATLQQERERLQWQISEVDKLAPGDLEWEDLDAQHKRLSHAQALLDGAHGALQALQEDDAGAVSALTHAHSLLQAQEHIEPEFANLADILASSLAQTTDVVHSLHTYLRHADIDPHRLAELDERMSLWMGLARRYKRPPAELPALLKDWKASMRQLDAATDLEKLQANESVSAKAYHAAARALSLARAKAAPKLSVSISQAMQGLGMEGGKFEVSVTKASEPSPDGIDDVVFLVAGHPGMTPKAVGKVASGGELSRISLAIAVTTSELGSAPTLIFDEVDSGVGGAVAETVGRLMQQLGRDRQVLAVTHLPQVAACAHHHLKVAKNKSAQGTTSTVLVVQQDERVAEIARMLGGERATETTLAHAREMLGTATPELVAAPTPPAPSSNAARKR</sequence>
<dbReference type="FunFam" id="3.40.50.300:FF:000356">
    <property type="entry name" value="DNA repair protein RecN"/>
    <property type="match status" value="1"/>
</dbReference>
<dbReference type="InterPro" id="IPR027417">
    <property type="entry name" value="P-loop_NTPase"/>
</dbReference>
<evidence type="ECO:0000256" key="10">
    <source>
        <dbReference type="SAM" id="MobiDB-lite"/>
    </source>
</evidence>
<evidence type="ECO:0000256" key="6">
    <source>
        <dbReference type="ARBA" id="ARBA00022840"/>
    </source>
</evidence>
<comment type="function">
    <text evidence="1 9">May be involved in recombinational repair of damaged DNA.</text>
</comment>
<reference evidence="12 13" key="1">
    <citation type="journal article" date="2015" name="Stand. Genomic Sci.">
        <title>Genomic Encyclopedia of Bacterial and Archaeal Type Strains, Phase III: the genomes of soil and plant-associated and newly described type strains.</title>
        <authorList>
            <person name="Whitman W.B."/>
            <person name="Woyke T."/>
            <person name="Klenk H.P."/>
            <person name="Zhou Y."/>
            <person name="Lilburn T.G."/>
            <person name="Beck B.J."/>
            <person name="De Vos P."/>
            <person name="Vandamme P."/>
            <person name="Eisen J.A."/>
            <person name="Garrity G."/>
            <person name="Hugenholtz P."/>
            <person name="Kyrpides N.C."/>
        </authorList>
    </citation>
    <scope>NUCLEOTIDE SEQUENCE [LARGE SCALE GENOMIC DNA]</scope>
    <source>
        <strain evidence="12 13">DSM 64</strain>
    </source>
</reference>
<dbReference type="GO" id="GO:0006310">
    <property type="term" value="P:DNA recombination"/>
    <property type="evidence" value="ECO:0007669"/>
    <property type="project" value="InterPro"/>
</dbReference>
<dbReference type="EMBL" id="VJWE01000011">
    <property type="protein sequence ID" value="TWG38698.1"/>
    <property type="molecule type" value="Genomic_DNA"/>
</dbReference>
<dbReference type="Gene3D" id="3.40.50.300">
    <property type="entry name" value="P-loop containing nucleotide triphosphate hydrolases"/>
    <property type="match status" value="2"/>
</dbReference>
<evidence type="ECO:0000313" key="12">
    <source>
        <dbReference type="EMBL" id="TWG38698.1"/>
    </source>
</evidence>
<evidence type="ECO:0000256" key="1">
    <source>
        <dbReference type="ARBA" id="ARBA00003618"/>
    </source>
</evidence>
<comment type="similarity">
    <text evidence="2 9">Belongs to the RecN family.</text>
</comment>
<dbReference type="InterPro" id="IPR004604">
    <property type="entry name" value="DNA_recomb/repair_RecN"/>
</dbReference>
<dbReference type="PIRSF" id="PIRSF003128">
    <property type="entry name" value="RecN"/>
    <property type="match status" value="1"/>
</dbReference>
<protein>
    <recommendedName>
        <fullName evidence="3 9">DNA repair protein RecN</fullName>
    </recommendedName>
    <alternativeName>
        <fullName evidence="8 9">Recombination protein N</fullName>
    </alternativeName>
</protein>
<keyword evidence="4" id="KW-0547">Nucleotide-binding</keyword>
<dbReference type="GO" id="GO:0009432">
    <property type="term" value="P:SOS response"/>
    <property type="evidence" value="ECO:0007669"/>
    <property type="project" value="UniProtKB-ARBA"/>
</dbReference>
<dbReference type="GO" id="GO:0006281">
    <property type="term" value="P:DNA repair"/>
    <property type="evidence" value="ECO:0007669"/>
    <property type="project" value="UniProtKB-KW"/>
</dbReference>
<gene>
    <name evidence="12" type="ORF">ATF69_0561</name>
</gene>
<comment type="caution">
    <text evidence="12">The sequence shown here is derived from an EMBL/GenBank/DDBJ whole genome shotgun (WGS) entry which is preliminary data.</text>
</comment>
<proteinExistence type="inferred from homology"/>
<name>A0A561XRH0_ACIDE</name>
<dbReference type="PANTHER" id="PTHR11059">
    <property type="entry name" value="DNA REPAIR PROTEIN RECN"/>
    <property type="match status" value="1"/>
</dbReference>
<evidence type="ECO:0000259" key="11">
    <source>
        <dbReference type="Pfam" id="PF02463"/>
    </source>
</evidence>
<dbReference type="NCBIfam" id="TIGR00634">
    <property type="entry name" value="recN"/>
    <property type="match status" value="1"/>
</dbReference>
<evidence type="ECO:0000256" key="5">
    <source>
        <dbReference type="ARBA" id="ARBA00022763"/>
    </source>
</evidence>
<dbReference type="FunFam" id="3.40.50.300:FF:000319">
    <property type="entry name" value="DNA repair protein RecN"/>
    <property type="match status" value="1"/>
</dbReference>